<dbReference type="InterPro" id="IPR029058">
    <property type="entry name" value="AB_hydrolase_fold"/>
</dbReference>
<feature type="domain" description="Serine aminopeptidase S33" evidence="4">
    <location>
        <begin position="25"/>
        <end position="231"/>
    </location>
</feature>
<feature type="active site" description="Nucleophile" evidence="1">
    <location>
        <position position="99"/>
    </location>
</feature>
<evidence type="ECO:0000313" key="6">
    <source>
        <dbReference type="Proteomes" id="UP000184016"/>
    </source>
</evidence>
<organism evidence="5 6">
    <name type="scientific">Alicyclobacillus tolerans</name>
    <dbReference type="NCBI Taxonomy" id="90970"/>
    <lineage>
        <taxon>Bacteria</taxon>
        <taxon>Bacillati</taxon>
        <taxon>Bacillota</taxon>
        <taxon>Bacilli</taxon>
        <taxon>Bacillales</taxon>
        <taxon>Alicyclobacillaceae</taxon>
        <taxon>Alicyclobacillus</taxon>
    </lineage>
</organism>
<feature type="binding site" evidence="2">
    <location>
        <position position="31"/>
    </location>
    <ligand>
        <name>substrate</name>
    </ligand>
</feature>
<feature type="active site" description="Charge relay system" evidence="1">
    <location>
        <position position="196"/>
    </location>
</feature>
<dbReference type="RefSeq" id="WP_072873353.1">
    <property type="nucleotide sequence ID" value="NZ_FRAF01000005.1"/>
</dbReference>
<name>A0A1M6N7V4_9BACL</name>
<dbReference type="EMBL" id="FRAF01000005">
    <property type="protein sequence ID" value="SHJ91815.1"/>
    <property type="molecule type" value="Genomic_DNA"/>
</dbReference>
<feature type="site" description="Important for substrate specificity" evidence="3">
    <location>
        <position position="145"/>
    </location>
</feature>
<dbReference type="STRING" id="1830138.SAMN05443507_105112"/>
<accession>A0A1M6N7V4</accession>
<dbReference type="GO" id="GO:0052689">
    <property type="term" value="F:carboxylic ester hydrolase activity"/>
    <property type="evidence" value="ECO:0007669"/>
    <property type="project" value="InterPro"/>
</dbReference>
<reference evidence="6" key="1">
    <citation type="submission" date="2016-11" db="EMBL/GenBank/DDBJ databases">
        <authorList>
            <person name="Varghese N."/>
            <person name="Submissions S."/>
        </authorList>
    </citation>
    <scope>NUCLEOTIDE SEQUENCE [LARGE SCALE GENOMIC DNA]</scope>
    <source>
        <strain evidence="6">USBA-503</strain>
    </source>
</reference>
<dbReference type="Pfam" id="PF12146">
    <property type="entry name" value="Hydrolase_4"/>
    <property type="match status" value="1"/>
</dbReference>
<evidence type="ECO:0000256" key="1">
    <source>
        <dbReference type="PIRSR" id="PIRSR017388-1"/>
    </source>
</evidence>
<feature type="binding site" evidence="2">
    <location>
        <position position="100"/>
    </location>
    <ligand>
        <name>substrate</name>
    </ligand>
</feature>
<dbReference type="InterPro" id="IPR022742">
    <property type="entry name" value="Hydrolase_4"/>
</dbReference>
<dbReference type="OrthoDB" id="9786110at2"/>
<dbReference type="PANTHER" id="PTHR42886:SF29">
    <property type="entry name" value="PUMMELIG, ISOFORM A"/>
    <property type="match status" value="1"/>
</dbReference>
<dbReference type="PANTHER" id="PTHR42886">
    <property type="entry name" value="RE40534P-RELATED"/>
    <property type="match status" value="1"/>
</dbReference>
<dbReference type="InterPro" id="IPR012354">
    <property type="entry name" value="Esterase_lipase"/>
</dbReference>
<evidence type="ECO:0000313" key="5">
    <source>
        <dbReference type="EMBL" id="SHJ91815.1"/>
    </source>
</evidence>
<dbReference type="Gene3D" id="3.40.50.1820">
    <property type="entry name" value="alpha/beta hydrolase"/>
    <property type="match status" value="1"/>
</dbReference>
<dbReference type="AlphaFoldDB" id="A0A1M6N7V4"/>
<evidence type="ECO:0000259" key="4">
    <source>
        <dbReference type="Pfam" id="PF12146"/>
    </source>
</evidence>
<evidence type="ECO:0000256" key="2">
    <source>
        <dbReference type="PIRSR" id="PIRSR017388-2"/>
    </source>
</evidence>
<dbReference type="PIRSF" id="PIRSF017388">
    <property type="entry name" value="Esterase_lipase"/>
    <property type="match status" value="1"/>
</dbReference>
<dbReference type="Proteomes" id="UP000184016">
    <property type="component" value="Unassembled WGS sequence"/>
</dbReference>
<gene>
    <name evidence="5" type="ORF">SAMN05443507_105112</name>
</gene>
<keyword evidence="6" id="KW-1185">Reference proteome</keyword>
<dbReference type="SUPFAM" id="SSF53474">
    <property type="entry name" value="alpha/beta-Hydrolases"/>
    <property type="match status" value="1"/>
</dbReference>
<proteinExistence type="predicted"/>
<sequence length="251" mass="27914">MKFQEHHPLMQGAEPFFLHGDSIGVLLQHGFTGTTHSMRYVGEQLAKSGFTVHAPRLAGHGTHPEDMERSTYQDWLDSASQGYEKLARVCDTIFVIGLSMGGTLVANLAHRYPETSGMVLINAVIRNDALKPMLEMSEPRFLPAIGSDIRAEGVQELAYDCTPLRSLRELSHLIDQTRPILADIQCPALILASNEDHVVGAENAEDWMQMLGSPEKQRIALAHSYHVATLDHDKDQIADLCIQFIRTYAPE</sequence>
<evidence type="ECO:0000256" key="3">
    <source>
        <dbReference type="PIRSR" id="PIRSR017388-3"/>
    </source>
</evidence>
<feature type="active site" description="Charge relay system" evidence="1">
    <location>
        <position position="226"/>
    </location>
</feature>
<protein>
    <submittedName>
        <fullName evidence="5">Carboxylesterase</fullName>
    </submittedName>
</protein>